<protein>
    <submittedName>
        <fullName evidence="1">Uncharacterized protein</fullName>
    </submittedName>
</protein>
<evidence type="ECO:0000313" key="2">
    <source>
        <dbReference type="Proteomes" id="UP000030428"/>
    </source>
</evidence>
<sequence>MLNLEPLAAEAAATMVGADPKEAENLITKSLMVLTEQGLFAFGLFLVTRKREQDVRAANDIHRAIASLLYVAELTNEKKPDMLPEYYRQLTETRDTETEVTALQRLLLSKQLVEIALTYGRYHAKAH</sequence>
<keyword evidence="2" id="KW-1185">Reference proteome</keyword>
<organism evidence="1 2">
    <name type="scientific">Candidatus Thiomargarita nelsonii</name>
    <dbReference type="NCBI Taxonomy" id="1003181"/>
    <lineage>
        <taxon>Bacteria</taxon>
        <taxon>Pseudomonadati</taxon>
        <taxon>Pseudomonadota</taxon>
        <taxon>Gammaproteobacteria</taxon>
        <taxon>Thiotrichales</taxon>
        <taxon>Thiotrichaceae</taxon>
        <taxon>Thiomargarita</taxon>
    </lineage>
</organism>
<dbReference type="Proteomes" id="UP000030428">
    <property type="component" value="Unassembled WGS sequence"/>
</dbReference>
<accession>A0A0A6PN33</accession>
<dbReference type="AlphaFoldDB" id="A0A0A6PN33"/>
<proteinExistence type="predicted"/>
<name>A0A0A6PN33_9GAMM</name>
<dbReference type="EMBL" id="JSZA02000052">
    <property type="protein sequence ID" value="KHD08154.1"/>
    <property type="molecule type" value="Genomic_DNA"/>
</dbReference>
<gene>
    <name evidence="1" type="ORF">PN36_14875</name>
</gene>
<evidence type="ECO:0000313" key="1">
    <source>
        <dbReference type="EMBL" id="KHD08154.1"/>
    </source>
</evidence>
<reference evidence="1 2" key="1">
    <citation type="journal article" date="2016" name="Front. Microbiol.">
        <title>Single-Cell (Meta-)Genomics of a Dimorphic Candidatus Thiomargarita nelsonii Reveals Genomic Plasticity.</title>
        <authorList>
            <person name="Flood B.E."/>
            <person name="Fliss P."/>
            <person name="Jones D.S."/>
            <person name="Dick G.J."/>
            <person name="Jain S."/>
            <person name="Kaster A.K."/>
            <person name="Winkel M."/>
            <person name="Mussmann M."/>
            <person name="Bailey J."/>
        </authorList>
    </citation>
    <scope>NUCLEOTIDE SEQUENCE [LARGE SCALE GENOMIC DNA]</scope>
    <source>
        <strain evidence="1">Hydrate Ridge</strain>
    </source>
</reference>
<comment type="caution">
    <text evidence="1">The sequence shown here is derived from an EMBL/GenBank/DDBJ whole genome shotgun (WGS) entry which is preliminary data.</text>
</comment>